<dbReference type="AlphaFoldDB" id="A0A226DS82"/>
<dbReference type="EMBL" id="LNIX01000013">
    <property type="protein sequence ID" value="OXA47684.1"/>
    <property type="molecule type" value="Genomic_DNA"/>
</dbReference>
<evidence type="ECO:0000256" key="1">
    <source>
        <dbReference type="SAM" id="Phobius"/>
    </source>
</evidence>
<sequence length="785" mass="90387">MAELTALLFEIGTLPPGSHLHVVTDKHNLETNFPPDFEVQTPNTFYKITNLNNEHAKQMYNVLPTISPHTIKPSAITHMIILLVLSTTPDILNQSLDHLPHYESQKLLHGVNSGRNLIEYPRENFVYAVKVNALTYFKGPSAIFWLTKWIPRSSKEFPSHSFFTRQLDMLENPAVFATVFMVQVSGEGSDSEVTLICSHCSLYDGPTFIRIGYITNRAKGISWTFGGGKDTRGMLRRSDRLVEMVEILAPVKTIITKHSYQFDQYVSNGCQTQQKIIHPNSRGISQAGFFCGFNLTIVHSPFFERHLWTSLPLVFDETYGGGRQYLSNEGTHPAFSDYTFATNTQEFNFLTCWSKSSYDFEIFLIPFHATLWIWLISTTAVMTLLLALYVRTIHNERFVSAWTLFVSSLIGQSYNISGHVEKRVAIRIGLGPWFLVSVIFTQGYIGVLLNYVCAPFPKISKEFFEDLASPVCNYHGHHPDNNLNPCPRNIWTNLTIYKEHTFQKLDADTNFRLVSSPDYKNTFVRYLNARGEKNFDATVAFLRERGIFMTKFAYGLHQFAKERHSSLQFVRAGMPIFALPEEPDTYEDILAFHLLYPYGHEYLSKEWVTLLRVASFEKIFEEELVKCGKTAWVDYSDELKEKHYYWINFWMSKRQIMRRIKGFELRNEGISKLGRKISFFIESRCYHYMQSVLKSKSNKVSGWVSNNTRNILESLNHPGRVEPLNLMKAVSTVFVGYIGVILVTIVIRTPDRLDKFKKSDIHTVKKNSKIGGYNNPTSLRLNDRK</sequence>
<accession>A0A226DS82</accession>
<keyword evidence="1" id="KW-0472">Membrane</keyword>
<feature type="transmembrane region" description="Helical" evidence="1">
    <location>
        <begin position="726"/>
        <end position="747"/>
    </location>
</feature>
<proteinExistence type="predicted"/>
<comment type="caution">
    <text evidence="2">The sequence shown here is derived from an EMBL/GenBank/DDBJ whole genome shotgun (WGS) entry which is preliminary data.</text>
</comment>
<feature type="transmembrane region" description="Helical" evidence="1">
    <location>
        <begin position="432"/>
        <end position="452"/>
    </location>
</feature>
<keyword evidence="1" id="KW-0812">Transmembrane</keyword>
<gene>
    <name evidence="2" type="ORF">Fcan01_17657</name>
</gene>
<dbReference type="Proteomes" id="UP000198287">
    <property type="component" value="Unassembled WGS sequence"/>
</dbReference>
<keyword evidence="3" id="KW-1185">Reference proteome</keyword>
<name>A0A226DS82_FOLCA</name>
<reference evidence="2 3" key="1">
    <citation type="submission" date="2015-12" db="EMBL/GenBank/DDBJ databases">
        <title>The genome of Folsomia candida.</title>
        <authorList>
            <person name="Faddeeva A."/>
            <person name="Derks M.F."/>
            <person name="Anvar Y."/>
            <person name="Smit S."/>
            <person name="Van Straalen N."/>
            <person name="Roelofs D."/>
        </authorList>
    </citation>
    <scope>NUCLEOTIDE SEQUENCE [LARGE SCALE GENOMIC DNA]</scope>
    <source>
        <strain evidence="2 3">VU population</strain>
        <tissue evidence="2">Whole body</tissue>
    </source>
</reference>
<organism evidence="2 3">
    <name type="scientific">Folsomia candida</name>
    <name type="common">Springtail</name>
    <dbReference type="NCBI Taxonomy" id="158441"/>
    <lineage>
        <taxon>Eukaryota</taxon>
        <taxon>Metazoa</taxon>
        <taxon>Ecdysozoa</taxon>
        <taxon>Arthropoda</taxon>
        <taxon>Hexapoda</taxon>
        <taxon>Collembola</taxon>
        <taxon>Entomobryomorpha</taxon>
        <taxon>Isotomoidea</taxon>
        <taxon>Isotomidae</taxon>
        <taxon>Proisotominae</taxon>
        <taxon>Folsomia</taxon>
    </lineage>
</organism>
<keyword evidence="1" id="KW-1133">Transmembrane helix</keyword>
<evidence type="ECO:0000313" key="2">
    <source>
        <dbReference type="EMBL" id="OXA47684.1"/>
    </source>
</evidence>
<feature type="transmembrane region" description="Helical" evidence="1">
    <location>
        <begin position="371"/>
        <end position="390"/>
    </location>
</feature>
<evidence type="ECO:0000313" key="3">
    <source>
        <dbReference type="Proteomes" id="UP000198287"/>
    </source>
</evidence>
<protein>
    <submittedName>
        <fullName evidence="2">Uncharacterized protein</fullName>
    </submittedName>
</protein>